<organism evidence="1 2">
    <name type="scientific">Sphingobacterium humi</name>
    <dbReference type="NCBI Taxonomy" id="1796905"/>
    <lineage>
        <taxon>Bacteria</taxon>
        <taxon>Pseudomonadati</taxon>
        <taxon>Bacteroidota</taxon>
        <taxon>Sphingobacteriia</taxon>
        <taxon>Sphingobacteriales</taxon>
        <taxon>Sphingobacteriaceae</taxon>
        <taxon>Sphingobacterium</taxon>
    </lineage>
</organism>
<evidence type="ECO:0000313" key="2">
    <source>
        <dbReference type="Proteomes" id="UP000435036"/>
    </source>
</evidence>
<dbReference type="EMBL" id="WSQA01000005">
    <property type="protein sequence ID" value="MVZ62154.1"/>
    <property type="molecule type" value="Genomic_DNA"/>
</dbReference>
<proteinExistence type="predicted"/>
<dbReference type="RefSeq" id="WP_160368892.1">
    <property type="nucleotide sequence ID" value="NZ_WSQA01000005.1"/>
</dbReference>
<reference evidence="1 2" key="1">
    <citation type="submission" date="2019-12" db="EMBL/GenBank/DDBJ databases">
        <authorList>
            <person name="Dong K."/>
        </authorList>
    </citation>
    <scope>NUCLEOTIDE SEQUENCE [LARGE SCALE GENOMIC DNA]</scope>
    <source>
        <strain evidence="1 2">JCM 31225</strain>
    </source>
</reference>
<comment type="caution">
    <text evidence="1">The sequence shown here is derived from an EMBL/GenBank/DDBJ whole genome shotgun (WGS) entry which is preliminary data.</text>
</comment>
<dbReference type="AlphaFoldDB" id="A0A6N8KZA0"/>
<name>A0A6N8KZA0_9SPHI</name>
<accession>A0A6N8KZA0</accession>
<protein>
    <submittedName>
        <fullName evidence="1">Uncharacterized protein</fullName>
    </submittedName>
</protein>
<dbReference type="Proteomes" id="UP000435036">
    <property type="component" value="Unassembled WGS sequence"/>
</dbReference>
<gene>
    <name evidence="1" type="ORF">GQF63_08990</name>
</gene>
<sequence>MEVSETAVNNALTDVGLTSPIIWRSEAIRIHGEKLLNRFEKYNLIERRQHYPKGNYYYDVKELNYALVTENRHRFYVKEEDK</sequence>
<keyword evidence="2" id="KW-1185">Reference proteome</keyword>
<evidence type="ECO:0000313" key="1">
    <source>
        <dbReference type="EMBL" id="MVZ62154.1"/>
    </source>
</evidence>